<feature type="transmembrane region" description="Helical" evidence="5">
    <location>
        <begin position="58"/>
        <end position="77"/>
    </location>
</feature>
<accession>A0A1E8PU64</accession>
<evidence type="ECO:0000313" key="7">
    <source>
        <dbReference type="Proteomes" id="UP000092634"/>
    </source>
</evidence>
<keyword evidence="3 5" id="KW-1133">Transmembrane helix</keyword>
<evidence type="ECO:0000256" key="4">
    <source>
        <dbReference type="ARBA" id="ARBA00023136"/>
    </source>
</evidence>
<dbReference type="Proteomes" id="UP000092634">
    <property type="component" value="Unassembled WGS sequence"/>
</dbReference>
<keyword evidence="4 5" id="KW-0472">Membrane</keyword>
<feature type="transmembrane region" description="Helical" evidence="5">
    <location>
        <begin position="111"/>
        <end position="131"/>
    </location>
</feature>
<gene>
    <name evidence="6" type="ORF">BA896_014325</name>
</gene>
<evidence type="ECO:0000256" key="3">
    <source>
        <dbReference type="ARBA" id="ARBA00022989"/>
    </source>
</evidence>
<dbReference type="Pfam" id="PF01124">
    <property type="entry name" value="MAPEG"/>
    <property type="match status" value="1"/>
</dbReference>
<feature type="transmembrane region" description="Helical" evidence="5">
    <location>
        <begin position="6"/>
        <end position="25"/>
    </location>
</feature>
<dbReference type="AlphaFoldDB" id="A0A1E8PU64"/>
<reference evidence="6 7" key="1">
    <citation type="submission" date="2016-10" db="EMBL/GenBank/DDBJ databases">
        <title>Updated version of Genome Assembly of Janthinobacterium lividum ERGS5:01.</title>
        <authorList>
            <person name="Kumar R."/>
            <person name="Acharya V."/>
            <person name="Singh D."/>
        </authorList>
    </citation>
    <scope>NUCLEOTIDE SEQUENCE [LARGE SCALE GENOMIC DNA]</scope>
    <source>
        <strain evidence="6 7">ERGS5:01</strain>
    </source>
</reference>
<dbReference type="PANTHER" id="PTHR35371:SF1">
    <property type="entry name" value="BLR7753 PROTEIN"/>
    <property type="match status" value="1"/>
</dbReference>
<organism evidence="6 7">
    <name type="scientific">Janthinobacterium lividum</name>
    <dbReference type="NCBI Taxonomy" id="29581"/>
    <lineage>
        <taxon>Bacteria</taxon>
        <taxon>Pseudomonadati</taxon>
        <taxon>Pseudomonadota</taxon>
        <taxon>Betaproteobacteria</taxon>
        <taxon>Burkholderiales</taxon>
        <taxon>Oxalobacteraceae</taxon>
        <taxon>Janthinobacterium</taxon>
    </lineage>
</organism>
<dbReference type="InterPro" id="IPR001129">
    <property type="entry name" value="Membr-assoc_MAPEG"/>
</dbReference>
<comment type="caution">
    <text evidence="6">The sequence shown here is derived from an EMBL/GenBank/DDBJ whole genome shotgun (WGS) entry which is preliminary data.</text>
</comment>
<evidence type="ECO:0000313" key="6">
    <source>
        <dbReference type="EMBL" id="OFJ49853.1"/>
    </source>
</evidence>
<evidence type="ECO:0000256" key="5">
    <source>
        <dbReference type="SAM" id="Phobius"/>
    </source>
</evidence>
<name>A0A1E8PU64_9BURK</name>
<dbReference type="EMBL" id="MAQB02000001">
    <property type="protein sequence ID" value="OFJ49853.1"/>
    <property type="molecule type" value="Genomic_DNA"/>
</dbReference>
<protein>
    <recommendedName>
        <fullName evidence="8">MAPEG family protein</fullName>
    </recommendedName>
</protein>
<evidence type="ECO:0008006" key="8">
    <source>
        <dbReference type="Google" id="ProtNLM"/>
    </source>
</evidence>
<sequence length="132" mass="14351">MTPELTMLGFTLVLALVQILLPALFRTRETGTAYNMSARDGDGPPVGKITGRLQRAKANLFETLPLYAIAVLIAHVTAQESVLTLYGAALYLAARVLYLPLYALGVPVVRTLVWCVSIVGLLMLFWAILFAS</sequence>
<proteinExistence type="predicted"/>
<dbReference type="PANTHER" id="PTHR35371">
    <property type="entry name" value="INNER MEMBRANE PROTEIN"/>
    <property type="match status" value="1"/>
</dbReference>
<feature type="transmembrane region" description="Helical" evidence="5">
    <location>
        <begin position="83"/>
        <end position="104"/>
    </location>
</feature>
<evidence type="ECO:0000256" key="2">
    <source>
        <dbReference type="ARBA" id="ARBA00022692"/>
    </source>
</evidence>
<dbReference type="SUPFAM" id="SSF161084">
    <property type="entry name" value="MAPEG domain-like"/>
    <property type="match status" value="1"/>
</dbReference>
<evidence type="ECO:0000256" key="1">
    <source>
        <dbReference type="ARBA" id="ARBA00004370"/>
    </source>
</evidence>
<dbReference type="InterPro" id="IPR023352">
    <property type="entry name" value="MAPEG-like_dom_sf"/>
</dbReference>
<dbReference type="GO" id="GO:0016020">
    <property type="term" value="C:membrane"/>
    <property type="evidence" value="ECO:0007669"/>
    <property type="project" value="UniProtKB-SubCell"/>
</dbReference>
<dbReference type="Gene3D" id="1.20.120.550">
    <property type="entry name" value="Membrane associated eicosanoid/glutathione metabolism-like domain"/>
    <property type="match status" value="1"/>
</dbReference>
<keyword evidence="2 5" id="KW-0812">Transmembrane</keyword>
<comment type="subcellular location">
    <subcellularLocation>
        <location evidence="1">Membrane</location>
    </subcellularLocation>
</comment>